<evidence type="ECO:0000313" key="5">
    <source>
        <dbReference type="EMBL" id="MXQ72478.1"/>
    </source>
</evidence>
<gene>
    <name evidence="5" type="ORF">GSF08_00790</name>
</gene>
<name>A0A6N8U2H2_9FIRM</name>
<dbReference type="PANTHER" id="PTHR38445:SF12">
    <property type="entry name" value="GNTR-FAMILY TRANSCRIPTIONAL REGULATOR"/>
    <property type="match status" value="1"/>
</dbReference>
<proteinExistence type="predicted"/>
<accession>A0A6N8U2H2</accession>
<dbReference type="InterPro" id="IPR036390">
    <property type="entry name" value="WH_DNA-bd_sf"/>
</dbReference>
<dbReference type="SMART" id="SM00345">
    <property type="entry name" value="HTH_GNTR"/>
    <property type="match status" value="1"/>
</dbReference>
<keyword evidence="6" id="KW-1185">Reference proteome</keyword>
<evidence type="ECO:0000256" key="3">
    <source>
        <dbReference type="ARBA" id="ARBA00023163"/>
    </source>
</evidence>
<sequence length="125" mass="14024">MLIHLDYSSDIPIYVQLRNEIVRAIGSGTLKDGESLPTVRALANDLHVNAMTVNKTYAVLKQEGFIEIDRRHGAKVKQQGSCSMLYREKLESELELLAAEANAKGMSEADFLKMCQSFYTKTAKR</sequence>
<dbReference type="PROSITE" id="PS50949">
    <property type="entry name" value="HTH_GNTR"/>
    <property type="match status" value="1"/>
</dbReference>
<dbReference type="SUPFAM" id="SSF46785">
    <property type="entry name" value="Winged helix' DNA-binding domain"/>
    <property type="match status" value="1"/>
</dbReference>
<keyword evidence="3" id="KW-0804">Transcription</keyword>
<reference evidence="5 6" key="2">
    <citation type="submission" date="2020-01" db="EMBL/GenBank/DDBJ databases">
        <title>Clostridiaceae sp. nov. isolated from the gut of human by culturomics.</title>
        <authorList>
            <person name="Chang Y."/>
        </authorList>
    </citation>
    <scope>NUCLEOTIDE SEQUENCE [LARGE SCALE GENOMIC DNA]</scope>
    <source>
        <strain evidence="5 6">DONG20-135</strain>
    </source>
</reference>
<dbReference type="Pfam" id="PF00392">
    <property type="entry name" value="GntR"/>
    <property type="match status" value="1"/>
</dbReference>
<dbReference type="RefSeq" id="WP_160623974.1">
    <property type="nucleotide sequence ID" value="NZ_WUUQ01000001.1"/>
</dbReference>
<dbReference type="AlphaFoldDB" id="A0A6N8U2H2"/>
<dbReference type="PANTHER" id="PTHR38445">
    <property type="entry name" value="HTH-TYPE TRANSCRIPTIONAL REPRESSOR YTRA"/>
    <property type="match status" value="1"/>
</dbReference>
<dbReference type="InterPro" id="IPR000524">
    <property type="entry name" value="Tscrpt_reg_HTH_GntR"/>
</dbReference>
<dbReference type="Gene3D" id="1.10.10.10">
    <property type="entry name" value="Winged helix-like DNA-binding domain superfamily/Winged helix DNA-binding domain"/>
    <property type="match status" value="1"/>
</dbReference>
<dbReference type="GO" id="GO:0003677">
    <property type="term" value="F:DNA binding"/>
    <property type="evidence" value="ECO:0007669"/>
    <property type="project" value="UniProtKB-KW"/>
</dbReference>
<dbReference type="CDD" id="cd07377">
    <property type="entry name" value="WHTH_GntR"/>
    <property type="match status" value="1"/>
</dbReference>
<evidence type="ECO:0000259" key="4">
    <source>
        <dbReference type="PROSITE" id="PS50949"/>
    </source>
</evidence>
<protein>
    <submittedName>
        <fullName evidence="5">GntR family transcriptional regulator</fullName>
    </submittedName>
</protein>
<evidence type="ECO:0000256" key="2">
    <source>
        <dbReference type="ARBA" id="ARBA00023125"/>
    </source>
</evidence>
<dbReference type="GO" id="GO:0003700">
    <property type="term" value="F:DNA-binding transcription factor activity"/>
    <property type="evidence" value="ECO:0007669"/>
    <property type="project" value="InterPro"/>
</dbReference>
<dbReference type="EMBL" id="WUUQ01000001">
    <property type="protein sequence ID" value="MXQ72478.1"/>
    <property type="molecule type" value="Genomic_DNA"/>
</dbReference>
<dbReference type="InterPro" id="IPR036388">
    <property type="entry name" value="WH-like_DNA-bd_sf"/>
</dbReference>
<dbReference type="Proteomes" id="UP000434036">
    <property type="component" value="Unassembled WGS sequence"/>
</dbReference>
<comment type="caution">
    <text evidence="5">The sequence shown here is derived from an EMBL/GenBank/DDBJ whole genome shotgun (WGS) entry which is preliminary data.</text>
</comment>
<organism evidence="5 6">
    <name type="scientific">Copranaerobaculum intestinale</name>
    <dbReference type="NCBI Taxonomy" id="2692629"/>
    <lineage>
        <taxon>Bacteria</taxon>
        <taxon>Bacillati</taxon>
        <taxon>Bacillota</taxon>
        <taxon>Erysipelotrichia</taxon>
        <taxon>Erysipelotrichales</taxon>
        <taxon>Erysipelotrichaceae</taxon>
        <taxon>Copranaerobaculum</taxon>
    </lineage>
</organism>
<keyword evidence="2" id="KW-0238">DNA-binding</keyword>
<evidence type="ECO:0000313" key="6">
    <source>
        <dbReference type="Proteomes" id="UP000434036"/>
    </source>
</evidence>
<reference evidence="5 6" key="1">
    <citation type="submission" date="2019-12" db="EMBL/GenBank/DDBJ databases">
        <authorList>
            <person name="Yang R."/>
        </authorList>
    </citation>
    <scope>NUCLEOTIDE SEQUENCE [LARGE SCALE GENOMIC DNA]</scope>
    <source>
        <strain evidence="5 6">DONG20-135</strain>
    </source>
</reference>
<keyword evidence="1" id="KW-0805">Transcription regulation</keyword>
<evidence type="ECO:0000256" key="1">
    <source>
        <dbReference type="ARBA" id="ARBA00023015"/>
    </source>
</evidence>
<feature type="domain" description="HTH gntR-type" evidence="4">
    <location>
        <begin position="11"/>
        <end position="79"/>
    </location>
</feature>